<sequence length="137" mass="15663">MKKYINMAIFYAVLAMLVGVFYREFTKYMSFEGSTSLLRLHPHLFILGMMMYLLIYLISLSLNFYENNKIDKHLKFYNIGLILSAVMMFVRGFTEVLAKDLSNGQEAMISGVAGLGHIILGVSLILILLDIKKLNRI</sequence>
<keyword evidence="3" id="KW-1185">Reference proteome</keyword>
<dbReference type="InterPro" id="IPR021299">
    <property type="entry name" value="DUF2871"/>
</dbReference>
<dbReference type="Proteomes" id="UP000002294">
    <property type="component" value="Chromosome"/>
</dbReference>
<evidence type="ECO:0000313" key="2">
    <source>
        <dbReference type="EMBL" id="ACV29100.1"/>
    </source>
</evidence>
<organism evidence="2 3">
    <name type="scientific">Anaerococcus prevotii (strain ATCC 9321 / DSM 20548 / JCM 6508 / NCTC 11806 / PC1)</name>
    <name type="common">Peptostreptococcus prevotii</name>
    <name type="synonym">Peptococcus prevotii</name>
    <dbReference type="NCBI Taxonomy" id="525919"/>
    <lineage>
        <taxon>Bacteria</taxon>
        <taxon>Bacillati</taxon>
        <taxon>Bacillota</taxon>
        <taxon>Tissierellia</taxon>
        <taxon>Tissierellales</taxon>
        <taxon>Peptoniphilaceae</taxon>
        <taxon>Anaerococcus</taxon>
    </lineage>
</organism>
<protein>
    <recommendedName>
        <fullName evidence="4">DUF2871 domain-containing protein</fullName>
    </recommendedName>
</protein>
<feature type="transmembrane region" description="Helical" evidence="1">
    <location>
        <begin position="108"/>
        <end position="129"/>
    </location>
</feature>
<name>C7RHY9_ANAPD</name>
<dbReference type="STRING" id="525919.Apre_1073"/>
<evidence type="ECO:0008006" key="4">
    <source>
        <dbReference type="Google" id="ProtNLM"/>
    </source>
</evidence>
<dbReference type="Pfam" id="PF11070">
    <property type="entry name" value="DUF2871"/>
    <property type="match status" value="1"/>
</dbReference>
<proteinExistence type="predicted"/>
<feature type="transmembrane region" description="Helical" evidence="1">
    <location>
        <begin position="43"/>
        <end position="64"/>
    </location>
</feature>
<feature type="transmembrane region" description="Helical" evidence="1">
    <location>
        <begin position="7"/>
        <end position="23"/>
    </location>
</feature>
<dbReference type="eggNOG" id="ENOG5032RUD">
    <property type="taxonomic scope" value="Bacteria"/>
</dbReference>
<evidence type="ECO:0000313" key="3">
    <source>
        <dbReference type="Proteomes" id="UP000002294"/>
    </source>
</evidence>
<accession>C7RHY9</accession>
<keyword evidence="1" id="KW-0812">Transmembrane</keyword>
<keyword evidence="1" id="KW-0472">Membrane</keyword>
<feature type="transmembrane region" description="Helical" evidence="1">
    <location>
        <begin position="76"/>
        <end position="93"/>
    </location>
</feature>
<evidence type="ECO:0000256" key="1">
    <source>
        <dbReference type="SAM" id="Phobius"/>
    </source>
</evidence>
<dbReference type="EMBL" id="CP001708">
    <property type="protein sequence ID" value="ACV29100.1"/>
    <property type="molecule type" value="Genomic_DNA"/>
</dbReference>
<gene>
    <name evidence="2" type="ordered locus">Apre_1073</name>
</gene>
<dbReference type="KEGG" id="apr:Apre_1073"/>
<dbReference type="RefSeq" id="WP_015778003.1">
    <property type="nucleotide sequence ID" value="NC_013171.1"/>
</dbReference>
<dbReference type="HOGENOM" id="CLU_124870_0_0_9"/>
<dbReference type="OrthoDB" id="1644899at2"/>
<keyword evidence="1" id="KW-1133">Transmembrane helix</keyword>
<dbReference type="AlphaFoldDB" id="C7RHY9"/>
<reference evidence="2 3" key="1">
    <citation type="journal article" date="2009" name="Stand. Genomic Sci.">
        <title>Complete genome sequence of Anaerococcus prevotii type strain (PC1).</title>
        <authorList>
            <person name="Labutti K."/>
            <person name="Pukall R."/>
            <person name="Steenblock K."/>
            <person name="Glavina Del Rio T."/>
            <person name="Tice H."/>
            <person name="Copeland A."/>
            <person name="Cheng J.F."/>
            <person name="Lucas S."/>
            <person name="Chen F."/>
            <person name="Nolan M."/>
            <person name="Bruce D."/>
            <person name="Goodwin L."/>
            <person name="Pitluck S."/>
            <person name="Ivanova N."/>
            <person name="Mavromatis K."/>
            <person name="Ovchinnikova G."/>
            <person name="Pati A."/>
            <person name="Chen A."/>
            <person name="Palaniappan K."/>
            <person name="Land M."/>
            <person name="Hauser L."/>
            <person name="Chang Y.J."/>
            <person name="Jeffries C.D."/>
            <person name="Chain P."/>
            <person name="Saunders E."/>
            <person name="Brettin T."/>
            <person name="Detter J.C."/>
            <person name="Han C."/>
            <person name="Goker M."/>
            <person name="Bristow J."/>
            <person name="Eisen J.A."/>
            <person name="Markowitz V."/>
            <person name="Hugenholtz P."/>
            <person name="Kyrpides N.C."/>
            <person name="Klenk H.P."/>
            <person name="Lapidus A."/>
        </authorList>
    </citation>
    <scope>NUCLEOTIDE SEQUENCE [LARGE SCALE GENOMIC DNA]</scope>
    <source>
        <strain evidence="3">ATCC 9321 / DSM 20548 / JCM 6508 / NCTC 11806 / PC1</strain>
    </source>
</reference>